<accession>A0A6C0I0V7</accession>
<evidence type="ECO:0000313" key="1">
    <source>
        <dbReference type="EMBL" id="QHT86250.1"/>
    </source>
</evidence>
<protein>
    <submittedName>
        <fullName evidence="1">Uncharacterized protein</fullName>
    </submittedName>
</protein>
<name>A0A6C0I0V7_9ZZZZ</name>
<organism evidence="1">
    <name type="scientific">viral metagenome</name>
    <dbReference type="NCBI Taxonomy" id="1070528"/>
    <lineage>
        <taxon>unclassified sequences</taxon>
        <taxon>metagenomes</taxon>
        <taxon>organismal metagenomes</taxon>
    </lineage>
</organism>
<reference evidence="1" key="1">
    <citation type="journal article" date="2020" name="Nature">
        <title>Giant virus diversity and host interactions through global metagenomics.</title>
        <authorList>
            <person name="Schulz F."/>
            <person name="Roux S."/>
            <person name="Paez-Espino D."/>
            <person name="Jungbluth S."/>
            <person name="Walsh D.A."/>
            <person name="Denef V.J."/>
            <person name="McMahon K.D."/>
            <person name="Konstantinidis K.T."/>
            <person name="Eloe-Fadrosh E.A."/>
            <person name="Kyrpides N.C."/>
            <person name="Woyke T."/>
        </authorList>
    </citation>
    <scope>NUCLEOTIDE SEQUENCE</scope>
    <source>
        <strain evidence="1">GVMAG-M-3300023184-186</strain>
    </source>
</reference>
<dbReference type="EMBL" id="MN740065">
    <property type="protein sequence ID" value="QHT86250.1"/>
    <property type="molecule type" value="Genomic_DNA"/>
</dbReference>
<sequence length="111" mass="12728">MQNILVNGIVLSMDKYGRARLFIDTSSEIYKLIDALSNTQPHNYVKFPFEGKEINYSEIVLIITLKKNHKKFWMNKIEQARGKKIQVELSPRVWSMGGNSGISLDLIGINE</sequence>
<dbReference type="AlphaFoldDB" id="A0A6C0I0V7"/>
<proteinExistence type="predicted"/>